<dbReference type="AlphaFoldDB" id="A0A7J9FW49"/>
<dbReference type="EMBL" id="JABEZW010229399">
    <property type="protein sequence ID" value="MBA0789381.1"/>
    <property type="molecule type" value="Genomic_DNA"/>
</dbReference>
<comment type="caution">
    <text evidence="1">The sequence shown here is derived from an EMBL/GenBank/DDBJ whole genome shotgun (WGS) entry which is preliminary data.</text>
</comment>
<proteinExistence type="predicted"/>
<protein>
    <submittedName>
        <fullName evidence="1">Uncharacterized protein</fullName>
    </submittedName>
</protein>
<reference evidence="1 2" key="1">
    <citation type="journal article" date="2019" name="Genome Biol. Evol.">
        <title>Insights into the evolution of the New World diploid cottons (Gossypium, subgenus Houzingenia) based on genome sequencing.</title>
        <authorList>
            <person name="Grover C.E."/>
            <person name="Arick M.A. 2nd"/>
            <person name="Thrash A."/>
            <person name="Conover J.L."/>
            <person name="Sanders W.S."/>
            <person name="Peterson D.G."/>
            <person name="Frelichowski J.E."/>
            <person name="Scheffler J.A."/>
            <person name="Scheffler B.E."/>
            <person name="Wendel J.F."/>
        </authorList>
    </citation>
    <scope>NUCLEOTIDE SEQUENCE [LARGE SCALE GENOMIC DNA]</scope>
    <source>
        <strain evidence="1">8</strain>
        <tissue evidence="1">Leaf</tissue>
    </source>
</reference>
<keyword evidence="2" id="KW-1185">Reference proteome</keyword>
<accession>A0A7J9FW49</accession>
<name>A0A7J9FW49_9ROSI</name>
<dbReference type="Proteomes" id="UP000593568">
    <property type="component" value="Unassembled WGS sequence"/>
</dbReference>
<evidence type="ECO:0000313" key="2">
    <source>
        <dbReference type="Proteomes" id="UP000593568"/>
    </source>
</evidence>
<gene>
    <name evidence="1" type="ORF">Gotri_026559</name>
</gene>
<evidence type="ECO:0000313" key="1">
    <source>
        <dbReference type="EMBL" id="MBA0789381.1"/>
    </source>
</evidence>
<sequence length="67" mass="7845">MGMMVPPSLTSIRIQNFKNLEYMYSKGFQQLTSLQDCKLMLVLSSHLFRKKICFSRLSVYTFITARC</sequence>
<organism evidence="1 2">
    <name type="scientific">Gossypium trilobum</name>
    <dbReference type="NCBI Taxonomy" id="34281"/>
    <lineage>
        <taxon>Eukaryota</taxon>
        <taxon>Viridiplantae</taxon>
        <taxon>Streptophyta</taxon>
        <taxon>Embryophyta</taxon>
        <taxon>Tracheophyta</taxon>
        <taxon>Spermatophyta</taxon>
        <taxon>Magnoliopsida</taxon>
        <taxon>eudicotyledons</taxon>
        <taxon>Gunneridae</taxon>
        <taxon>Pentapetalae</taxon>
        <taxon>rosids</taxon>
        <taxon>malvids</taxon>
        <taxon>Malvales</taxon>
        <taxon>Malvaceae</taxon>
        <taxon>Malvoideae</taxon>
        <taxon>Gossypium</taxon>
    </lineage>
</organism>